<organism evidence="2 3">
    <name type="scientific">Halocaridina rubra</name>
    <name type="common">Hawaiian red shrimp</name>
    <dbReference type="NCBI Taxonomy" id="373956"/>
    <lineage>
        <taxon>Eukaryota</taxon>
        <taxon>Metazoa</taxon>
        <taxon>Ecdysozoa</taxon>
        <taxon>Arthropoda</taxon>
        <taxon>Crustacea</taxon>
        <taxon>Multicrustacea</taxon>
        <taxon>Malacostraca</taxon>
        <taxon>Eumalacostraca</taxon>
        <taxon>Eucarida</taxon>
        <taxon>Decapoda</taxon>
        <taxon>Pleocyemata</taxon>
        <taxon>Caridea</taxon>
        <taxon>Atyoidea</taxon>
        <taxon>Atyidae</taxon>
        <taxon>Halocaridina</taxon>
    </lineage>
</organism>
<keyword evidence="3" id="KW-1185">Reference proteome</keyword>
<evidence type="ECO:0000256" key="1">
    <source>
        <dbReference type="SAM" id="MobiDB-lite"/>
    </source>
</evidence>
<accession>A0AAN8WQ75</accession>
<evidence type="ECO:0000313" key="2">
    <source>
        <dbReference type="EMBL" id="KAK7066243.1"/>
    </source>
</evidence>
<reference evidence="2 3" key="1">
    <citation type="submission" date="2023-11" db="EMBL/GenBank/DDBJ databases">
        <title>Halocaridina rubra genome assembly.</title>
        <authorList>
            <person name="Smith C."/>
        </authorList>
    </citation>
    <scope>NUCLEOTIDE SEQUENCE [LARGE SCALE GENOMIC DNA]</scope>
    <source>
        <strain evidence="2">EP-1</strain>
        <tissue evidence="2">Whole</tissue>
    </source>
</reference>
<dbReference type="EMBL" id="JAXCGZ010019305">
    <property type="protein sequence ID" value="KAK7066243.1"/>
    <property type="molecule type" value="Genomic_DNA"/>
</dbReference>
<dbReference type="Proteomes" id="UP001381693">
    <property type="component" value="Unassembled WGS sequence"/>
</dbReference>
<feature type="non-terminal residue" evidence="2">
    <location>
        <position position="71"/>
    </location>
</feature>
<evidence type="ECO:0000313" key="3">
    <source>
        <dbReference type="Proteomes" id="UP001381693"/>
    </source>
</evidence>
<feature type="region of interest" description="Disordered" evidence="1">
    <location>
        <begin position="1"/>
        <end position="31"/>
    </location>
</feature>
<sequence>MKRGLRKAKENISIGDQEPEDRRDPSRRIKSPVEYNRRGFYAYHCPSTGSNSILRDTRLKENIEMEIMKTS</sequence>
<protein>
    <submittedName>
        <fullName evidence="2">Uncharacterized protein</fullName>
    </submittedName>
</protein>
<proteinExistence type="predicted"/>
<dbReference type="AlphaFoldDB" id="A0AAN8WQ75"/>
<name>A0AAN8WQ75_HALRR</name>
<comment type="caution">
    <text evidence="2">The sequence shown here is derived from an EMBL/GenBank/DDBJ whole genome shotgun (WGS) entry which is preliminary data.</text>
</comment>
<gene>
    <name evidence="2" type="ORF">SK128_019112</name>
</gene>